<protein>
    <submittedName>
        <fullName evidence="1">Uncharacterized protein</fullName>
    </submittedName>
</protein>
<accession>A0A212REM3</accession>
<proteinExistence type="predicted"/>
<organism evidence="1 2">
    <name type="scientific">Rhodoblastus acidophilus</name>
    <name type="common">Rhodopseudomonas acidophila</name>
    <dbReference type="NCBI Taxonomy" id="1074"/>
    <lineage>
        <taxon>Bacteria</taxon>
        <taxon>Pseudomonadati</taxon>
        <taxon>Pseudomonadota</taxon>
        <taxon>Alphaproteobacteria</taxon>
        <taxon>Hyphomicrobiales</taxon>
        <taxon>Rhodoblastaceae</taxon>
        <taxon>Rhodoblastus</taxon>
    </lineage>
</organism>
<evidence type="ECO:0000313" key="1">
    <source>
        <dbReference type="EMBL" id="SNB70815.1"/>
    </source>
</evidence>
<evidence type="ECO:0000313" key="2">
    <source>
        <dbReference type="Proteomes" id="UP000198418"/>
    </source>
</evidence>
<dbReference type="AlphaFoldDB" id="A0A212REM3"/>
<keyword evidence="2" id="KW-1185">Reference proteome</keyword>
<dbReference type="Proteomes" id="UP000198418">
    <property type="component" value="Unassembled WGS sequence"/>
</dbReference>
<reference evidence="2" key="1">
    <citation type="submission" date="2017-06" db="EMBL/GenBank/DDBJ databases">
        <authorList>
            <person name="Varghese N."/>
            <person name="Submissions S."/>
        </authorList>
    </citation>
    <scope>NUCLEOTIDE SEQUENCE [LARGE SCALE GENOMIC DNA]</scope>
    <source>
        <strain evidence="2">DSM 137</strain>
    </source>
</reference>
<name>A0A212REM3_RHOAC</name>
<dbReference type="EMBL" id="FYDG01000004">
    <property type="protein sequence ID" value="SNB70815.1"/>
    <property type="molecule type" value="Genomic_DNA"/>
</dbReference>
<dbReference type="OrthoDB" id="7509111at2"/>
<gene>
    <name evidence="1" type="ORF">SAMN06265338_10431</name>
</gene>
<sequence>MNRADRGRPAQGGGRIATFAFVVFSPALAVASTLQPPPDPSAARGPFAAAPSPAYPLAWLPVFNWSDSPVLLDLHQSGGFNDNILNSAPGRTPKASAVSRTEVGALGRLSLGPQRFFAQARIAATDFLDDKSASRHDRQFDLGWDWRAGRNCAGRLAAAASDKQAEAEQASGPGLDTLRLRGVDQEGRCALYGALGALFAAGGASRRHTALAARALDADAVYGKLGLDYDVSTRDHAEIFARAARTRFLEGREASALPRDADKTDLEAAYRRVFSSALQARAALGASQAPGPGDGRPRQVGTYGAELVFAPSDLWRAVLAASRALGPPVSIRAAAQIAETQSLTLSWRASAKLAFTASVARLRLEGGPPAAGLYGGSTLTAVAGKAVYQLTPFTSLSASVQRVERRLAGGRVPTTVAMIGVDFKPY</sequence>
<dbReference type="RefSeq" id="WP_088520508.1">
    <property type="nucleotide sequence ID" value="NZ_FYDG01000004.1"/>
</dbReference>